<sequence length="294" mass="32386">MALTESRKDIDMDKFKQLIIEHKKATLIALFFLIVFIGGSAVSAINVAKHRAEQEQTEQDAPITEVVDKGESDKEVTLTDTQKKAIKNYDDDTKGFIETLSASIWSADGGRYTLRFSDNSYVETANGKSSVHSYAITRIDREGDGYGGSLLTIVFETDTGTHIVSYVDGKGAAVHDGDSSKSDSTILTTIQSASMFSKKDTPYKRAESIENITVKGLNSEITELLGGDSKKLSDELSKWCSVHYPSVTEATWNKVASIDYENKAITTGFTLNTENPYELTVIYMTESNEFVFGN</sequence>
<proteinExistence type="predicted"/>
<name>A0A4Q5C666_9FIRM</name>
<dbReference type="AlphaFoldDB" id="A0A4Q5C666"/>
<dbReference type="Proteomes" id="UP000292665">
    <property type="component" value="Unassembled WGS sequence"/>
</dbReference>
<accession>A0A4Q5C666</accession>
<evidence type="ECO:0000313" key="1">
    <source>
        <dbReference type="EMBL" id="RYS76847.1"/>
    </source>
</evidence>
<comment type="caution">
    <text evidence="1">The sequence shown here is derived from an EMBL/GenBank/DDBJ whole genome shotgun (WGS) entry which is preliminary data.</text>
</comment>
<reference evidence="1 2" key="1">
    <citation type="journal article" date="2019" name="Science, e1252229">
        <title>Invertible promoters mediate bacterial phase variation, antibiotic resistance, and host adaptation in the gut.</title>
        <authorList>
            <person name="Jiang X."/>
            <person name="Hall A.B."/>
            <person name="Arthur T.D."/>
            <person name="Plichta D.R."/>
            <person name="Covington C.T."/>
            <person name="Poyet M."/>
            <person name="Crothers J."/>
            <person name="Moses P.L."/>
            <person name="Tolonen A.C."/>
            <person name="Vlamakis H."/>
            <person name="Alm E.J."/>
            <person name="Xavier R.J."/>
        </authorList>
    </citation>
    <scope>NUCLEOTIDE SEQUENCE [LARGE SCALE GENOMIC DNA]</scope>
    <source>
        <strain evidence="2">aa_0143</strain>
    </source>
</reference>
<dbReference type="EMBL" id="RCYR01000040">
    <property type="protein sequence ID" value="RYS76847.1"/>
    <property type="molecule type" value="Genomic_DNA"/>
</dbReference>
<evidence type="ECO:0000313" key="2">
    <source>
        <dbReference type="Proteomes" id="UP000292665"/>
    </source>
</evidence>
<gene>
    <name evidence="1" type="ORF">EAI93_12880</name>
</gene>
<organism evidence="1 2">
    <name type="scientific">[Ruminococcus] torques</name>
    <dbReference type="NCBI Taxonomy" id="33039"/>
    <lineage>
        <taxon>Bacteria</taxon>
        <taxon>Bacillati</taxon>
        <taxon>Bacillota</taxon>
        <taxon>Clostridia</taxon>
        <taxon>Lachnospirales</taxon>
        <taxon>Lachnospiraceae</taxon>
        <taxon>Mediterraneibacter</taxon>
    </lineage>
</organism>
<protein>
    <submittedName>
        <fullName evidence="1">Uncharacterized protein</fullName>
    </submittedName>
</protein>